<evidence type="ECO:0000313" key="3">
    <source>
        <dbReference type="Proteomes" id="UP001054902"/>
    </source>
</evidence>
<feature type="compositionally biased region" description="Basic and acidic residues" evidence="1">
    <location>
        <begin position="92"/>
        <end position="111"/>
    </location>
</feature>
<comment type="caution">
    <text evidence="2">The sequence shown here is derived from an EMBL/GenBank/DDBJ whole genome shotgun (WGS) entry which is preliminary data.</text>
</comment>
<organism evidence="2 3">
    <name type="scientific">Chaetoceros tenuissimus</name>
    <dbReference type="NCBI Taxonomy" id="426638"/>
    <lineage>
        <taxon>Eukaryota</taxon>
        <taxon>Sar</taxon>
        <taxon>Stramenopiles</taxon>
        <taxon>Ochrophyta</taxon>
        <taxon>Bacillariophyta</taxon>
        <taxon>Coscinodiscophyceae</taxon>
        <taxon>Chaetocerotophycidae</taxon>
        <taxon>Chaetocerotales</taxon>
        <taxon>Chaetocerotaceae</taxon>
        <taxon>Chaetoceros</taxon>
    </lineage>
</organism>
<accession>A0AAD3D017</accession>
<proteinExistence type="predicted"/>
<sequence length="117" mass="13047">MSSSSYVLDLVQELSDALQTTVVGKPLPPAKTEAEERQQTIALFTATMVIATIHKKYNIVALCKAALNKIAEATKLGKKNSHKVGVNFWRSSQEKNVQKKNEKTEKKKSDRQGWLGF</sequence>
<reference evidence="2 3" key="1">
    <citation type="journal article" date="2021" name="Sci. Rep.">
        <title>The genome of the diatom Chaetoceros tenuissimus carries an ancient integrated fragment of an extant virus.</title>
        <authorList>
            <person name="Hongo Y."/>
            <person name="Kimura K."/>
            <person name="Takaki Y."/>
            <person name="Yoshida Y."/>
            <person name="Baba S."/>
            <person name="Kobayashi G."/>
            <person name="Nagasaki K."/>
            <person name="Hano T."/>
            <person name="Tomaru Y."/>
        </authorList>
    </citation>
    <scope>NUCLEOTIDE SEQUENCE [LARGE SCALE GENOMIC DNA]</scope>
    <source>
        <strain evidence="2 3">NIES-3715</strain>
    </source>
</reference>
<keyword evidence="3" id="KW-1185">Reference proteome</keyword>
<evidence type="ECO:0000256" key="1">
    <source>
        <dbReference type="SAM" id="MobiDB-lite"/>
    </source>
</evidence>
<protein>
    <submittedName>
        <fullName evidence="2">Uncharacterized protein</fullName>
    </submittedName>
</protein>
<name>A0AAD3D017_9STRA</name>
<evidence type="ECO:0000313" key="2">
    <source>
        <dbReference type="EMBL" id="GFH55331.1"/>
    </source>
</evidence>
<dbReference type="AlphaFoldDB" id="A0AAD3D017"/>
<dbReference type="EMBL" id="BLLK01000047">
    <property type="protein sequence ID" value="GFH55331.1"/>
    <property type="molecule type" value="Genomic_DNA"/>
</dbReference>
<dbReference type="Proteomes" id="UP001054902">
    <property type="component" value="Unassembled WGS sequence"/>
</dbReference>
<gene>
    <name evidence="2" type="ORF">CTEN210_11807</name>
</gene>
<feature type="region of interest" description="Disordered" evidence="1">
    <location>
        <begin position="87"/>
        <end position="117"/>
    </location>
</feature>